<dbReference type="Proteomes" id="UP000610966">
    <property type="component" value="Unassembled WGS sequence"/>
</dbReference>
<keyword evidence="3" id="KW-1185">Reference proteome</keyword>
<feature type="region of interest" description="Disordered" evidence="1">
    <location>
        <begin position="72"/>
        <end position="262"/>
    </location>
</feature>
<proteinExistence type="predicted"/>
<name>A0A8J3R8P8_9ACTN</name>
<feature type="region of interest" description="Disordered" evidence="1">
    <location>
        <begin position="338"/>
        <end position="357"/>
    </location>
</feature>
<comment type="caution">
    <text evidence="2">The sequence shown here is derived from an EMBL/GenBank/DDBJ whole genome shotgun (WGS) entry which is preliminary data.</text>
</comment>
<dbReference type="AlphaFoldDB" id="A0A8J3R8P8"/>
<feature type="compositionally biased region" description="Low complexity" evidence="1">
    <location>
        <begin position="245"/>
        <end position="262"/>
    </location>
</feature>
<feature type="compositionally biased region" description="Basic and acidic residues" evidence="1">
    <location>
        <begin position="173"/>
        <end position="188"/>
    </location>
</feature>
<feature type="region of interest" description="Disordered" evidence="1">
    <location>
        <begin position="443"/>
        <end position="598"/>
    </location>
</feature>
<organism evidence="2 3">
    <name type="scientific">Sphaerimonospora thailandensis</name>
    <dbReference type="NCBI Taxonomy" id="795644"/>
    <lineage>
        <taxon>Bacteria</taxon>
        <taxon>Bacillati</taxon>
        <taxon>Actinomycetota</taxon>
        <taxon>Actinomycetes</taxon>
        <taxon>Streptosporangiales</taxon>
        <taxon>Streptosporangiaceae</taxon>
        <taxon>Sphaerimonospora</taxon>
    </lineage>
</organism>
<evidence type="ECO:0000313" key="2">
    <source>
        <dbReference type="EMBL" id="GIH70523.1"/>
    </source>
</evidence>
<evidence type="ECO:0000313" key="3">
    <source>
        <dbReference type="Proteomes" id="UP000610966"/>
    </source>
</evidence>
<feature type="compositionally biased region" description="Low complexity" evidence="1">
    <location>
        <begin position="495"/>
        <end position="510"/>
    </location>
</feature>
<gene>
    <name evidence="2" type="ORF">Mth01_27760</name>
</gene>
<dbReference type="EMBL" id="BOOG01000023">
    <property type="protein sequence ID" value="GIH70523.1"/>
    <property type="molecule type" value="Genomic_DNA"/>
</dbReference>
<feature type="compositionally biased region" description="Low complexity" evidence="1">
    <location>
        <begin position="340"/>
        <end position="357"/>
    </location>
</feature>
<sequence length="598" mass="59282">MAKLDGMDPKLVRELLREVQQAGREIQDVEARVTGVMRQAGVAAHVTYRPAQVADDCTSMVKDVTGRLAVLEKKEKQRGGNGKPAENKGQKFYQEPDITMPADDPKPEDHKSNGAKPDHKPEPKGDHKPDHKAEAKSEHKPEPKADHKPDPKADDHRAHDKAATGNGAGTHSAADDAKPAKGGEKNPRVAEGSLSQPPPTADETARTGQATVEPVGQPVGQPATQPSVPPADPHQDAAGNSSAYGTGTTDATSPATGAGTGVGASADGAGNAMGNPGGDASAAGGTATCQCVGMCRCGMANGTGTAAMTGAGGVHPGGGGADAATTGGVVNASYTDAGQGTAPAPSSGTAAAPAAVPSANQVPDANQVNQVPNATDATAGGAPGTGHVAQDVSGTTGVPVRDDSQIFDTLGKDHPDDIDQTAGRQVMVVDGVKVVSTPMNMPGVADTQGAGAQPASMVTGPHPDGPPGFVEPLEPAHSGSGQHTGSGHVGGPPVGNTGSASTASGHAAYGNAISGNSGHSVPAPGQSELAPGDPMGDYVGTPADNVTEDPYATGDASSAPGTPEDQDRPLVVEVHLATPDDAGGPGTSGDRGQREVTL</sequence>
<evidence type="ECO:0000256" key="1">
    <source>
        <dbReference type="SAM" id="MobiDB-lite"/>
    </source>
</evidence>
<accession>A0A8J3R8P8</accession>
<dbReference type="RefSeq" id="WP_204016242.1">
    <property type="nucleotide sequence ID" value="NZ_BOOG01000023.1"/>
</dbReference>
<reference evidence="2" key="1">
    <citation type="submission" date="2021-01" db="EMBL/GenBank/DDBJ databases">
        <title>Whole genome shotgun sequence of Sphaerimonospora thailandensis NBRC 107569.</title>
        <authorList>
            <person name="Komaki H."/>
            <person name="Tamura T."/>
        </authorList>
    </citation>
    <scope>NUCLEOTIDE SEQUENCE</scope>
    <source>
        <strain evidence="2">NBRC 107569</strain>
    </source>
</reference>
<protein>
    <submittedName>
        <fullName evidence="2">Uncharacterized protein</fullName>
    </submittedName>
</protein>
<feature type="region of interest" description="Disordered" evidence="1">
    <location>
        <begin position="371"/>
        <end position="403"/>
    </location>
</feature>
<feature type="compositionally biased region" description="Gly residues" evidence="1">
    <location>
        <begin position="482"/>
        <end position="493"/>
    </location>
</feature>
<feature type="compositionally biased region" description="Basic and acidic residues" evidence="1">
    <location>
        <begin position="103"/>
        <end position="162"/>
    </location>
</feature>